<protein>
    <submittedName>
        <fullName evidence="2">Uncharacterized protein</fullName>
    </submittedName>
</protein>
<dbReference type="EMBL" id="JAVDPF010000014">
    <property type="protein sequence ID" value="KAL1877152.1"/>
    <property type="molecule type" value="Genomic_DNA"/>
</dbReference>
<organism evidence="2 3">
    <name type="scientific">Paecilomyces lecythidis</name>
    <dbReference type="NCBI Taxonomy" id="3004212"/>
    <lineage>
        <taxon>Eukaryota</taxon>
        <taxon>Fungi</taxon>
        <taxon>Dikarya</taxon>
        <taxon>Ascomycota</taxon>
        <taxon>Pezizomycotina</taxon>
        <taxon>Eurotiomycetes</taxon>
        <taxon>Eurotiomycetidae</taxon>
        <taxon>Eurotiales</taxon>
        <taxon>Thermoascaceae</taxon>
        <taxon>Paecilomyces</taxon>
    </lineage>
</organism>
<name>A0ABR3XNS0_9EURO</name>
<accession>A0ABR3XNS0</accession>
<keyword evidence="3" id="KW-1185">Reference proteome</keyword>
<dbReference type="Proteomes" id="UP001583193">
    <property type="component" value="Unassembled WGS sequence"/>
</dbReference>
<sequence>MSSDYYQYGKEDPSKMSSASAPKEEPHKEPITYTYIPPQVAPKEPKPEPPKTPTTFTYLPPQMQQHVPRMPVYAEPGVLYYPPISSPAAPPQPPTLGDGSTPWRGPTKKEVEEQNAKIAEKVGATRPAQLIPYETTDGQQWWVRELDGSFTLRTTNDIMENCQPGRWAHASAGYPYFVRAEAPAAN</sequence>
<gene>
    <name evidence="2" type="ORF">Plec18167_004838</name>
</gene>
<feature type="compositionally biased region" description="Pro residues" evidence="1">
    <location>
        <begin position="84"/>
        <end position="94"/>
    </location>
</feature>
<reference evidence="2 3" key="1">
    <citation type="journal article" date="2024" name="IMA Fungus">
        <title>IMA Genome - F19 : A genome assembly and annotation guide to empower mycologists, including annotated draft genome sequences of Ceratocystis pirilliformis, Diaporthe australafricana, Fusarium ophioides, Paecilomyces lecythidis, and Sporothrix stenoceras.</title>
        <authorList>
            <person name="Aylward J."/>
            <person name="Wilson A.M."/>
            <person name="Visagie C.M."/>
            <person name="Spraker J."/>
            <person name="Barnes I."/>
            <person name="Buitendag C."/>
            <person name="Ceriani C."/>
            <person name="Del Mar Angel L."/>
            <person name="du Plessis D."/>
            <person name="Fuchs T."/>
            <person name="Gasser K."/>
            <person name="Kramer D."/>
            <person name="Li W."/>
            <person name="Munsamy K."/>
            <person name="Piso A."/>
            <person name="Price J.L."/>
            <person name="Sonnekus B."/>
            <person name="Thomas C."/>
            <person name="van der Nest A."/>
            <person name="van Dijk A."/>
            <person name="van Heerden A."/>
            <person name="van Vuuren N."/>
            <person name="Yilmaz N."/>
            <person name="Duong T.A."/>
            <person name="van der Merwe N.A."/>
            <person name="Wingfield M.J."/>
            <person name="Wingfield B.D."/>
        </authorList>
    </citation>
    <scope>NUCLEOTIDE SEQUENCE [LARGE SCALE GENOMIC DNA]</scope>
    <source>
        <strain evidence="2 3">CMW 18167</strain>
    </source>
</reference>
<evidence type="ECO:0000313" key="2">
    <source>
        <dbReference type="EMBL" id="KAL1877152.1"/>
    </source>
</evidence>
<feature type="region of interest" description="Disordered" evidence="1">
    <location>
        <begin position="83"/>
        <end position="110"/>
    </location>
</feature>
<evidence type="ECO:0000313" key="3">
    <source>
        <dbReference type="Proteomes" id="UP001583193"/>
    </source>
</evidence>
<comment type="caution">
    <text evidence="2">The sequence shown here is derived from an EMBL/GenBank/DDBJ whole genome shotgun (WGS) entry which is preliminary data.</text>
</comment>
<proteinExistence type="predicted"/>
<feature type="region of interest" description="Disordered" evidence="1">
    <location>
        <begin position="1"/>
        <end position="63"/>
    </location>
</feature>
<evidence type="ECO:0000256" key="1">
    <source>
        <dbReference type="SAM" id="MobiDB-lite"/>
    </source>
</evidence>